<dbReference type="InterPro" id="IPR006016">
    <property type="entry name" value="UspA"/>
</dbReference>
<dbReference type="Proteomes" id="UP000315736">
    <property type="component" value="Unassembled WGS sequence"/>
</dbReference>
<dbReference type="PRINTS" id="PR01438">
    <property type="entry name" value="UNVRSLSTRESS"/>
</dbReference>
<gene>
    <name evidence="3" type="ORF">Talka_00268</name>
</gene>
<dbReference type="RefSeq" id="WP_143889245.1">
    <property type="nucleotide sequence ID" value="NZ_VJNB01000001.1"/>
</dbReference>
<protein>
    <submittedName>
        <fullName evidence="3">Universal stress protein</fullName>
    </submittedName>
</protein>
<comment type="similarity">
    <text evidence="1">Belongs to the universal stress protein A family.</text>
</comment>
<evidence type="ECO:0000256" key="1">
    <source>
        <dbReference type="ARBA" id="ARBA00008791"/>
    </source>
</evidence>
<feature type="domain" description="UspA" evidence="2">
    <location>
        <begin position="158"/>
        <end position="297"/>
    </location>
</feature>
<dbReference type="PANTHER" id="PTHR46268:SF6">
    <property type="entry name" value="UNIVERSAL STRESS PROTEIN UP12"/>
    <property type="match status" value="1"/>
</dbReference>
<dbReference type="Pfam" id="PF00582">
    <property type="entry name" value="Usp"/>
    <property type="match status" value="2"/>
</dbReference>
<sequence>MDQATCEQAPPQAVLAATDLSDGAALAEARAARLAREQGCALVLLHVLAHDWLQALREWMGPTAGAERVLRQTEATLAQRAEALAAAHGVPVHPCVIEGHPVAQIVAVAQRLQPRCIVVGARGGNPLRRLLLGTTSERLLRKAAHPLLVVRTPARDAYRRVLLPVDFSAWSAPTLALAQRLAPQAAVELLHVYTVPFEEKLRFAGVDDEVIACYRERARQHASAELHALAHRAGWVPSRYQALLHEGDPAAAVVEEAQRRGSDLVIIGKHGRSATEELLLGSVTKHVLAEAPCDVLLSPARADDV</sequence>
<dbReference type="EMBL" id="VJNB01000001">
    <property type="protein sequence ID" value="TSE21592.1"/>
    <property type="molecule type" value="Genomic_DNA"/>
</dbReference>
<reference evidence="3 4" key="1">
    <citation type="submission" date="2019-07" db="EMBL/GenBank/DDBJ databases">
        <title>Tepidimonas alkaliphilus YIM 72238 draft genome.</title>
        <authorList>
            <person name="Da Costa M.S."/>
            <person name="Froufe H.J.C."/>
            <person name="Egas C."/>
            <person name="Albuquerque L."/>
        </authorList>
    </citation>
    <scope>NUCLEOTIDE SEQUENCE [LARGE SCALE GENOMIC DNA]</scope>
    <source>
        <strain evidence="3 4">YIM 72238</strain>
    </source>
</reference>
<comment type="caution">
    <text evidence="3">The sequence shown here is derived from an EMBL/GenBank/DDBJ whole genome shotgun (WGS) entry which is preliminary data.</text>
</comment>
<evidence type="ECO:0000259" key="2">
    <source>
        <dbReference type="Pfam" id="PF00582"/>
    </source>
</evidence>
<dbReference type="SUPFAM" id="SSF52402">
    <property type="entry name" value="Adenine nucleotide alpha hydrolases-like"/>
    <property type="match status" value="2"/>
</dbReference>
<evidence type="ECO:0000313" key="4">
    <source>
        <dbReference type="Proteomes" id="UP000315736"/>
    </source>
</evidence>
<proteinExistence type="inferred from homology"/>
<organism evidence="3 4">
    <name type="scientific">Tepidimonas alkaliphilus</name>
    <dbReference type="NCBI Taxonomy" id="2588942"/>
    <lineage>
        <taxon>Bacteria</taxon>
        <taxon>Pseudomonadati</taxon>
        <taxon>Pseudomonadota</taxon>
        <taxon>Betaproteobacteria</taxon>
        <taxon>Burkholderiales</taxon>
        <taxon>Tepidimonas</taxon>
    </lineage>
</organism>
<keyword evidence="4" id="KW-1185">Reference proteome</keyword>
<name>A0A554WDF3_9BURK</name>
<feature type="domain" description="UspA" evidence="2">
    <location>
        <begin position="13"/>
        <end position="151"/>
    </location>
</feature>
<dbReference type="CDD" id="cd00293">
    <property type="entry name" value="USP-like"/>
    <property type="match status" value="2"/>
</dbReference>
<dbReference type="InterPro" id="IPR014729">
    <property type="entry name" value="Rossmann-like_a/b/a_fold"/>
</dbReference>
<accession>A0A554WDF3</accession>
<dbReference type="OrthoDB" id="8547832at2"/>
<dbReference type="InterPro" id="IPR006015">
    <property type="entry name" value="Universal_stress_UspA"/>
</dbReference>
<evidence type="ECO:0000313" key="3">
    <source>
        <dbReference type="EMBL" id="TSE21592.1"/>
    </source>
</evidence>
<dbReference type="Gene3D" id="3.40.50.620">
    <property type="entry name" value="HUPs"/>
    <property type="match status" value="2"/>
</dbReference>
<dbReference type="AlphaFoldDB" id="A0A554WDF3"/>
<dbReference type="PANTHER" id="PTHR46268">
    <property type="entry name" value="STRESS RESPONSE PROTEIN NHAX"/>
    <property type="match status" value="1"/>
</dbReference>